<keyword evidence="6" id="KW-1185">Reference proteome</keyword>
<sequence length="304" mass="31148">MAGSRVVVVGDVIDDIIVVPGGPVRADTDTTSAIVRRPGGSASNTAAWLGWLGAPVDLVGRVGAGDLERHASVLRASGVAPHLTEDPDRVTGTIVIVVEGEHRTMLTDRGANATLSPEAVTDALLDDAAYLHLTGYTLFDALEAESFAQLVRRAHERGVVVSLDPGSAGFLVDYGARRFLADTRGVDILLPNRAEAQLLVGDASTADGSTLTPEECAEALLEHAPTVVLTSGGEGVIIARRGGELQRVPVEPVETVDPTGAGDAFSAGLLHGLLAGDDLEAATVTGVGTARAAVALRGGRPPLA</sequence>
<reference evidence="5 6" key="1">
    <citation type="submission" date="2020-03" db="EMBL/GenBank/DDBJ databases">
        <title>Chryseoglobus sp. isolated from a deep-sea seamount.</title>
        <authorList>
            <person name="Zhang D.-C."/>
        </authorList>
    </citation>
    <scope>NUCLEOTIDE SEQUENCE [LARGE SCALE GENOMIC DNA]</scope>
    <source>
        <strain evidence="5 6">KN1116</strain>
    </source>
</reference>
<evidence type="ECO:0000256" key="1">
    <source>
        <dbReference type="ARBA" id="ARBA00010688"/>
    </source>
</evidence>
<dbReference type="PANTHER" id="PTHR43320:SF3">
    <property type="entry name" value="CARBOHYDRATE KINASE PFKB DOMAIN-CONTAINING PROTEIN"/>
    <property type="match status" value="1"/>
</dbReference>
<dbReference type="EMBL" id="VIKT02000020">
    <property type="protein sequence ID" value="NHF63751.1"/>
    <property type="molecule type" value="Genomic_DNA"/>
</dbReference>
<dbReference type="PANTHER" id="PTHR43320">
    <property type="entry name" value="SUGAR KINASE"/>
    <property type="match status" value="1"/>
</dbReference>
<dbReference type="AlphaFoldDB" id="A0A9E5MLA0"/>
<dbReference type="Pfam" id="PF00294">
    <property type="entry name" value="PfkB"/>
    <property type="match status" value="1"/>
</dbReference>
<comment type="similarity">
    <text evidence="1">Belongs to the carbohydrate kinase PfkB family.</text>
</comment>
<evidence type="ECO:0000256" key="3">
    <source>
        <dbReference type="ARBA" id="ARBA00022777"/>
    </source>
</evidence>
<evidence type="ECO:0000313" key="6">
    <source>
        <dbReference type="Proteomes" id="UP000818266"/>
    </source>
</evidence>
<dbReference type="Proteomes" id="UP000818266">
    <property type="component" value="Unassembled WGS sequence"/>
</dbReference>
<evidence type="ECO:0000313" key="5">
    <source>
        <dbReference type="EMBL" id="NHF63751.1"/>
    </source>
</evidence>
<dbReference type="InterPro" id="IPR029056">
    <property type="entry name" value="Ribokinase-like"/>
</dbReference>
<dbReference type="InterPro" id="IPR002173">
    <property type="entry name" value="Carboh/pur_kinase_PfkB_CS"/>
</dbReference>
<accession>A0A9E5MLA0</accession>
<dbReference type="GO" id="GO:0016301">
    <property type="term" value="F:kinase activity"/>
    <property type="evidence" value="ECO:0007669"/>
    <property type="project" value="UniProtKB-KW"/>
</dbReference>
<name>A0A9E5MLA0_9MICO</name>
<dbReference type="SUPFAM" id="SSF53613">
    <property type="entry name" value="Ribokinase-like"/>
    <property type="match status" value="1"/>
</dbReference>
<dbReference type="RefSeq" id="WP_165638126.1">
    <property type="nucleotide sequence ID" value="NZ_VIKT02000020.1"/>
</dbReference>
<dbReference type="PROSITE" id="PS00584">
    <property type="entry name" value="PFKB_KINASES_2"/>
    <property type="match status" value="1"/>
</dbReference>
<keyword evidence="2" id="KW-0808">Transferase</keyword>
<evidence type="ECO:0000259" key="4">
    <source>
        <dbReference type="Pfam" id="PF00294"/>
    </source>
</evidence>
<protein>
    <submittedName>
        <fullName evidence="5">Sugar kinase</fullName>
    </submittedName>
</protein>
<feature type="domain" description="Carbohydrate kinase PfkB" evidence="4">
    <location>
        <begin position="5"/>
        <end position="301"/>
    </location>
</feature>
<dbReference type="InterPro" id="IPR052700">
    <property type="entry name" value="Carb_kinase_PfkB-like"/>
</dbReference>
<dbReference type="CDD" id="cd01166">
    <property type="entry name" value="KdgK"/>
    <property type="match status" value="1"/>
</dbReference>
<dbReference type="PROSITE" id="PS00583">
    <property type="entry name" value="PFKB_KINASES_1"/>
    <property type="match status" value="1"/>
</dbReference>
<proteinExistence type="inferred from homology"/>
<organism evidence="5 6">
    <name type="scientific">Microcella pacifica</name>
    <dbReference type="NCBI Taxonomy" id="2591847"/>
    <lineage>
        <taxon>Bacteria</taxon>
        <taxon>Bacillati</taxon>
        <taxon>Actinomycetota</taxon>
        <taxon>Actinomycetes</taxon>
        <taxon>Micrococcales</taxon>
        <taxon>Microbacteriaceae</taxon>
        <taxon>Microcella</taxon>
    </lineage>
</organism>
<gene>
    <name evidence="5" type="ORF">FK219_010980</name>
</gene>
<evidence type="ECO:0000256" key="2">
    <source>
        <dbReference type="ARBA" id="ARBA00022679"/>
    </source>
</evidence>
<dbReference type="Gene3D" id="3.40.1190.20">
    <property type="match status" value="1"/>
</dbReference>
<comment type="caution">
    <text evidence="5">The sequence shown here is derived from an EMBL/GenBank/DDBJ whole genome shotgun (WGS) entry which is preliminary data.</text>
</comment>
<dbReference type="InterPro" id="IPR011611">
    <property type="entry name" value="PfkB_dom"/>
</dbReference>
<keyword evidence="3 5" id="KW-0418">Kinase</keyword>